<gene>
    <name evidence="2" type="ORF">N134_03795</name>
</gene>
<name>S5NXW8_LIMRT</name>
<sequence length="219" mass="25270">MNEIETKSFEVIKVMITVLNEESGSKATIAKFYKLGTKKNGDKYITITGIPDFYKRNAESLVEDAITIKINDPLRLRGTLIGGKPKHNELVITSISSDDEVMIYQVTNKENLNGYAVSTNWVDDVADRIEVIFPRMPKIIELKISPEYFEAQRSGVKNFEIRKNDRGYRVDDVLWLKEYDPEKKQYTGNTLKRKITYITSYKQQEDYVVLGTAPIRKEK</sequence>
<dbReference type="InterPro" id="IPR039440">
    <property type="entry name" value="DUF3850"/>
</dbReference>
<dbReference type="Pfam" id="PF12961">
    <property type="entry name" value="DUF3850"/>
    <property type="match status" value="1"/>
</dbReference>
<proteinExistence type="predicted"/>
<feature type="domain" description="DUF3850" evidence="1">
    <location>
        <begin position="141"/>
        <end position="211"/>
    </location>
</feature>
<evidence type="ECO:0000313" key="3">
    <source>
        <dbReference type="Proteomes" id="UP000015085"/>
    </source>
</evidence>
<dbReference type="RefSeq" id="WP_020843002.1">
    <property type="nucleotide sequence ID" value="NC_021872.1"/>
</dbReference>
<reference evidence="2 3" key="1">
    <citation type="journal article" date="2014" name="Genome Announc.">
        <title>Complete Genome Sequences of Lactobacillus johnsonii Strain N6.2 and Lactobacillus reuteri Strain TD1.</title>
        <authorList>
            <person name="Leonard M.T."/>
            <person name="Valladares R.B."/>
            <person name="Ardissone A."/>
            <person name="Gonzalez C.F."/>
            <person name="Lorca G.L."/>
            <person name="Triplett E.W."/>
        </authorList>
    </citation>
    <scope>NUCLEOTIDE SEQUENCE [LARGE SCALE GENOMIC DNA]</scope>
    <source>
        <strain evidence="2 3">TD1</strain>
    </source>
</reference>
<dbReference type="SUPFAM" id="SSF88697">
    <property type="entry name" value="PUA domain-like"/>
    <property type="match status" value="1"/>
</dbReference>
<dbReference type="KEGG" id="lrr:N134_03795"/>
<protein>
    <recommendedName>
        <fullName evidence="1">DUF3850 domain-containing protein</fullName>
    </recommendedName>
</protein>
<organism evidence="2 3">
    <name type="scientific">Limosilactobacillus reuteri TD1</name>
    <dbReference type="NCBI Taxonomy" id="1358027"/>
    <lineage>
        <taxon>Bacteria</taxon>
        <taxon>Bacillati</taxon>
        <taxon>Bacillota</taxon>
        <taxon>Bacilli</taxon>
        <taxon>Lactobacillales</taxon>
        <taxon>Lactobacillaceae</taxon>
        <taxon>Limosilactobacillus</taxon>
    </lineage>
</organism>
<evidence type="ECO:0000313" key="2">
    <source>
        <dbReference type="EMBL" id="AGR65062.1"/>
    </source>
</evidence>
<dbReference type="EMBL" id="CP006603">
    <property type="protein sequence ID" value="AGR65062.1"/>
    <property type="molecule type" value="Genomic_DNA"/>
</dbReference>
<evidence type="ECO:0000259" key="1">
    <source>
        <dbReference type="Pfam" id="PF12961"/>
    </source>
</evidence>
<dbReference type="PATRIC" id="fig|1358027.3.peg.716"/>
<dbReference type="AlphaFoldDB" id="S5NXW8"/>
<dbReference type="Gene3D" id="2.30.130.30">
    <property type="entry name" value="Hypothetical protein"/>
    <property type="match status" value="1"/>
</dbReference>
<dbReference type="Proteomes" id="UP000015085">
    <property type="component" value="Chromosome"/>
</dbReference>
<dbReference type="InterPro" id="IPR015947">
    <property type="entry name" value="PUA-like_sf"/>
</dbReference>
<accession>S5NXW8</accession>
<dbReference type="HOGENOM" id="CLU_1260103_0_0_9"/>